<evidence type="ECO:0000313" key="4">
    <source>
        <dbReference type="EMBL" id="PZR03488.1"/>
    </source>
</evidence>
<feature type="compositionally biased region" description="Low complexity" evidence="1">
    <location>
        <begin position="1"/>
        <end position="16"/>
    </location>
</feature>
<name>A0A2W5U442_9BACT</name>
<organism evidence="4 5">
    <name type="scientific">Archangium gephyra</name>
    <dbReference type="NCBI Taxonomy" id="48"/>
    <lineage>
        <taxon>Bacteria</taxon>
        <taxon>Pseudomonadati</taxon>
        <taxon>Myxococcota</taxon>
        <taxon>Myxococcia</taxon>
        <taxon>Myxococcales</taxon>
        <taxon>Cystobacterineae</taxon>
        <taxon>Archangiaceae</taxon>
        <taxon>Archangium</taxon>
    </lineage>
</organism>
<dbReference type="Pfam" id="PF08666">
    <property type="entry name" value="SAF"/>
    <property type="match status" value="1"/>
</dbReference>
<dbReference type="Proteomes" id="UP000249061">
    <property type="component" value="Unassembled WGS sequence"/>
</dbReference>
<evidence type="ECO:0000256" key="2">
    <source>
        <dbReference type="SAM" id="Phobius"/>
    </source>
</evidence>
<feature type="region of interest" description="Disordered" evidence="1">
    <location>
        <begin position="1"/>
        <end position="27"/>
    </location>
</feature>
<protein>
    <recommendedName>
        <fullName evidence="3">SAF domain-containing protein</fullName>
    </recommendedName>
</protein>
<dbReference type="InterPro" id="IPR013974">
    <property type="entry name" value="SAF"/>
</dbReference>
<dbReference type="CDD" id="cd11614">
    <property type="entry name" value="SAF_CpaB_FlgA_like"/>
    <property type="match status" value="1"/>
</dbReference>
<reference evidence="4 5" key="1">
    <citation type="submission" date="2017-08" db="EMBL/GenBank/DDBJ databases">
        <title>Infants hospitalized years apart are colonized by the same room-sourced microbial strains.</title>
        <authorList>
            <person name="Brooks B."/>
            <person name="Olm M.R."/>
            <person name="Firek B.A."/>
            <person name="Baker R."/>
            <person name="Thomas B.C."/>
            <person name="Morowitz M.J."/>
            <person name="Banfield J.F."/>
        </authorList>
    </citation>
    <scope>NUCLEOTIDE SEQUENCE [LARGE SCALE GENOMIC DNA]</scope>
    <source>
        <strain evidence="4">S2_003_000_R2_14</strain>
    </source>
</reference>
<keyword evidence="2" id="KW-1133">Transmembrane helix</keyword>
<feature type="transmembrane region" description="Helical" evidence="2">
    <location>
        <begin position="31"/>
        <end position="51"/>
    </location>
</feature>
<keyword evidence="2" id="KW-0472">Membrane</keyword>
<evidence type="ECO:0000259" key="3">
    <source>
        <dbReference type="SMART" id="SM00858"/>
    </source>
</evidence>
<sequence>MSTTSPGTSSQPSSQPARVAPKPTKSRRRPAVIGLGVALVILGGLATFTLVQATGNTVTVLITSADIGRGETITAEDLTTLEIAGGQSVDAIAAADSADALGQIALVDLPAGSLLTGATIGSAIAVEAGKSIVGVALTSSQLPSFPLSAGDTVRVVETPVSQGDPPVTTPATFQAIVFTTRVDEATGMTIVDLVVPESRAADVAARAATGRIALIIDGGSR</sequence>
<dbReference type="AlphaFoldDB" id="A0A2W5U442"/>
<feature type="domain" description="SAF" evidence="3">
    <location>
        <begin position="58"/>
        <end position="121"/>
    </location>
</feature>
<keyword evidence="2" id="KW-0812">Transmembrane</keyword>
<evidence type="ECO:0000313" key="5">
    <source>
        <dbReference type="Proteomes" id="UP000249061"/>
    </source>
</evidence>
<proteinExistence type="predicted"/>
<gene>
    <name evidence="4" type="ORF">DI536_35950</name>
</gene>
<evidence type="ECO:0000256" key="1">
    <source>
        <dbReference type="SAM" id="MobiDB-lite"/>
    </source>
</evidence>
<comment type="caution">
    <text evidence="4">The sequence shown here is derived from an EMBL/GenBank/DDBJ whole genome shotgun (WGS) entry which is preliminary data.</text>
</comment>
<accession>A0A2W5U442</accession>
<dbReference type="EMBL" id="QFQP01000087">
    <property type="protein sequence ID" value="PZR03488.1"/>
    <property type="molecule type" value="Genomic_DNA"/>
</dbReference>
<dbReference type="SMART" id="SM00858">
    <property type="entry name" value="SAF"/>
    <property type="match status" value="1"/>
</dbReference>